<dbReference type="RefSeq" id="WP_009385670.1">
    <property type="nucleotide sequence ID" value="NZ_AMSQ01000043.1"/>
</dbReference>
<dbReference type="eggNOG" id="ENOG502ZB6D">
    <property type="taxonomic scope" value="Bacteria"/>
</dbReference>
<accession>K9ACJ7</accession>
<dbReference type="AlphaFoldDB" id="K9ACJ7"/>
<proteinExistence type="predicted"/>
<organism evidence="1 2">
    <name type="scientific">Staphylococcus massiliensis S46</name>
    <dbReference type="NCBI Taxonomy" id="1229783"/>
    <lineage>
        <taxon>Bacteria</taxon>
        <taxon>Bacillati</taxon>
        <taxon>Bacillota</taxon>
        <taxon>Bacilli</taxon>
        <taxon>Bacillales</taxon>
        <taxon>Staphylococcaceae</taxon>
        <taxon>Staphylococcus</taxon>
    </lineage>
</organism>
<comment type="caution">
    <text evidence="1">The sequence shown here is derived from an EMBL/GenBank/DDBJ whole genome shotgun (WGS) entry which is preliminary data.</text>
</comment>
<dbReference type="Proteomes" id="UP000009885">
    <property type="component" value="Unassembled WGS sequence"/>
</dbReference>
<dbReference type="PATRIC" id="fig|1229783.3.peg.2309"/>
<gene>
    <name evidence="1" type="ORF">C273_11690</name>
</gene>
<protein>
    <submittedName>
        <fullName evidence="1">Uncharacterized protein</fullName>
    </submittedName>
</protein>
<feature type="non-terminal residue" evidence="1">
    <location>
        <position position="1"/>
    </location>
</feature>
<evidence type="ECO:0000313" key="1">
    <source>
        <dbReference type="EMBL" id="EKU45059.1"/>
    </source>
</evidence>
<keyword evidence="2" id="KW-1185">Reference proteome</keyword>
<evidence type="ECO:0000313" key="2">
    <source>
        <dbReference type="Proteomes" id="UP000009885"/>
    </source>
</evidence>
<dbReference type="EMBL" id="AMSQ01000043">
    <property type="protein sequence ID" value="EKU45059.1"/>
    <property type="molecule type" value="Genomic_DNA"/>
</dbReference>
<sequence length="123" mass="14661">LLKYVYDFAIKDPSLLTFNNYNEIITALLTSPSDGRYRELLGNLYHSNREKFGHKSYQEDINNYHQKGFDDEENEEEESLMDILDLLTIDENRKLEMVFELIDDLDLEVINEMKVRIDNRLTH</sequence>
<name>K9ACJ7_9STAP</name>
<reference evidence="1 2" key="1">
    <citation type="journal article" date="2013" name="Genome Announc.">
        <title>Genome Sequence of Staphylococcus massiliensis Strain S46, Isolated from the Surface of Healthy Human Skin.</title>
        <authorList>
            <person name="Srivastav R."/>
            <person name="Singh A."/>
            <person name="Jangir P.K."/>
            <person name="Kumari C."/>
            <person name="Muduli S."/>
            <person name="Sharma R."/>
        </authorList>
    </citation>
    <scope>NUCLEOTIDE SEQUENCE [LARGE SCALE GENOMIC DNA]</scope>
    <source>
        <strain evidence="1 2">S46</strain>
    </source>
</reference>